<protein>
    <submittedName>
        <fullName evidence="1">Uncharacterized protein</fullName>
    </submittedName>
</protein>
<organism evidence="1 2">
    <name type="scientific">Bacteroides caccae</name>
    <dbReference type="NCBI Taxonomy" id="47678"/>
    <lineage>
        <taxon>Bacteria</taxon>
        <taxon>Pseudomonadati</taxon>
        <taxon>Bacteroidota</taxon>
        <taxon>Bacteroidia</taxon>
        <taxon>Bacteroidales</taxon>
        <taxon>Bacteroidaceae</taxon>
        <taxon>Bacteroides</taxon>
    </lineage>
</organism>
<dbReference type="Proteomes" id="UP001060260">
    <property type="component" value="Chromosome"/>
</dbReference>
<dbReference type="AlphaFoldDB" id="A0AA95BTM3"/>
<name>A0AA95BTM3_9BACE</name>
<evidence type="ECO:0000313" key="2">
    <source>
        <dbReference type="Proteomes" id="UP001060260"/>
    </source>
</evidence>
<accession>A0AA95BTM3</accession>
<sequence>MATIYYDGKNFLSGRLTKENLSGFNQICCNPPQKMSANIIANMVLPFLKQNVPEIQNIYVTGRTASQVDTSMVQFKVTFKES</sequence>
<gene>
    <name evidence="1" type="ORF">NXW23_11835</name>
</gene>
<proteinExistence type="predicted"/>
<dbReference type="EMBL" id="CP103166">
    <property type="protein sequence ID" value="UVQ95113.1"/>
    <property type="molecule type" value="Genomic_DNA"/>
</dbReference>
<reference evidence="1" key="1">
    <citation type="submission" date="2022-08" db="EMBL/GenBank/DDBJ databases">
        <title>Genome Sequencing of Bacteroides fragilis Group Isolates with Nanopore Technology.</title>
        <authorList>
            <person name="Tisza M.J."/>
            <person name="Smith D."/>
            <person name="Dekker J.P."/>
        </authorList>
    </citation>
    <scope>NUCLEOTIDE SEQUENCE</scope>
    <source>
        <strain evidence="1">BFG-474</strain>
    </source>
</reference>
<evidence type="ECO:0000313" key="1">
    <source>
        <dbReference type="EMBL" id="UVQ95113.1"/>
    </source>
</evidence>